<protein>
    <submittedName>
        <fullName evidence="2">Uncharacterized protein</fullName>
    </submittedName>
</protein>
<keyword evidence="3" id="KW-1185">Reference proteome</keyword>
<accession>A0A177AWG3</accession>
<gene>
    <name evidence="2" type="ORF">A3Q56_05943</name>
</gene>
<dbReference type="Proteomes" id="UP000078046">
    <property type="component" value="Unassembled WGS sequence"/>
</dbReference>
<dbReference type="AlphaFoldDB" id="A0A177AWG3"/>
<feature type="transmembrane region" description="Helical" evidence="1">
    <location>
        <begin position="272"/>
        <end position="295"/>
    </location>
</feature>
<dbReference type="EMBL" id="LWCA01000964">
    <property type="protein sequence ID" value="OAF66329.1"/>
    <property type="molecule type" value="Genomic_DNA"/>
</dbReference>
<evidence type="ECO:0000256" key="1">
    <source>
        <dbReference type="SAM" id="Phobius"/>
    </source>
</evidence>
<keyword evidence="1" id="KW-0812">Transmembrane</keyword>
<proteinExistence type="predicted"/>
<keyword evidence="1" id="KW-1133">Transmembrane helix</keyword>
<sequence>MYLKSQNNTNEPLFPITTLTLDLTNDRFFESYIVNDEDIKIPESAILKMRNPLYVEENNFPNWIKFDTFNTSIVYGYLGVSNKTLENLPIQINYTIFNNTIMYGYFNLLVYISQPTEPCLICIELEHENEIDVEKNIILWNIIDTIGNVIYNSIHLVETKSMAIQTISIDQFDYNYNSKKVYTKICICLSKYDICEETVLINIKNEIKSIKNIHDQLIVNKILTIDPTCDNVDTSEKMEEVKYNTTSHPNFINPMINTKTEINKTAFIGKNLILIALAIFTGSIIVISTLTCIVYEYRNRKKRFKYDQYSCMNKSKPIILNNEDVY</sequence>
<evidence type="ECO:0000313" key="3">
    <source>
        <dbReference type="Proteomes" id="UP000078046"/>
    </source>
</evidence>
<evidence type="ECO:0000313" key="2">
    <source>
        <dbReference type="EMBL" id="OAF66329.1"/>
    </source>
</evidence>
<reference evidence="2 3" key="1">
    <citation type="submission" date="2016-04" db="EMBL/GenBank/DDBJ databases">
        <title>The genome of Intoshia linei affirms orthonectids as highly simplified spiralians.</title>
        <authorList>
            <person name="Mikhailov K.V."/>
            <person name="Slusarev G.S."/>
            <person name="Nikitin M.A."/>
            <person name="Logacheva M.D."/>
            <person name="Penin A."/>
            <person name="Aleoshin V."/>
            <person name="Panchin Y.V."/>
        </authorList>
    </citation>
    <scope>NUCLEOTIDE SEQUENCE [LARGE SCALE GENOMIC DNA]</scope>
    <source>
        <strain evidence="2">Intl2013</strain>
        <tissue evidence="2">Whole animal</tissue>
    </source>
</reference>
<name>A0A177AWG3_9BILA</name>
<keyword evidence="1" id="KW-0472">Membrane</keyword>
<organism evidence="2 3">
    <name type="scientific">Intoshia linei</name>
    <dbReference type="NCBI Taxonomy" id="1819745"/>
    <lineage>
        <taxon>Eukaryota</taxon>
        <taxon>Metazoa</taxon>
        <taxon>Spiralia</taxon>
        <taxon>Lophotrochozoa</taxon>
        <taxon>Mesozoa</taxon>
        <taxon>Orthonectida</taxon>
        <taxon>Rhopaluridae</taxon>
        <taxon>Intoshia</taxon>
    </lineage>
</organism>
<comment type="caution">
    <text evidence="2">The sequence shown here is derived from an EMBL/GenBank/DDBJ whole genome shotgun (WGS) entry which is preliminary data.</text>
</comment>